<name>A0A6A3VYE5_9STRA</name>
<feature type="non-terminal residue" evidence="1">
    <location>
        <position position="1"/>
    </location>
</feature>
<organism evidence="1 2">
    <name type="scientific">Phytophthora fragariae</name>
    <dbReference type="NCBI Taxonomy" id="53985"/>
    <lineage>
        <taxon>Eukaryota</taxon>
        <taxon>Sar</taxon>
        <taxon>Stramenopiles</taxon>
        <taxon>Oomycota</taxon>
        <taxon>Peronosporomycetes</taxon>
        <taxon>Peronosporales</taxon>
        <taxon>Peronosporaceae</taxon>
        <taxon>Phytophthora</taxon>
    </lineage>
</organism>
<comment type="caution">
    <text evidence="1">The sequence shown here is derived from an EMBL/GenBank/DDBJ whole genome shotgun (WGS) entry which is preliminary data.</text>
</comment>
<gene>
    <name evidence="1" type="ORF">PF002_g28747</name>
</gene>
<proteinExistence type="predicted"/>
<evidence type="ECO:0000313" key="1">
    <source>
        <dbReference type="EMBL" id="KAE9175611.1"/>
    </source>
</evidence>
<evidence type="ECO:0000313" key="2">
    <source>
        <dbReference type="Proteomes" id="UP000440367"/>
    </source>
</evidence>
<protein>
    <submittedName>
        <fullName evidence="1">Uncharacterized protein</fullName>
    </submittedName>
</protein>
<dbReference type="EMBL" id="QXGD01003642">
    <property type="protein sequence ID" value="KAE9175611.1"/>
    <property type="molecule type" value="Genomic_DNA"/>
</dbReference>
<sequence length="49" mass="5271">PHAKHIRDAVATSAPYTARKVGKSGIPVLARVVRGVQELVLLILGGIRW</sequence>
<dbReference type="AlphaFoldDB" id="A0A6A3VYE5"/>
<accession>A0A6A3VYE5</accession>
<dbReference type="Proteomes" id="UP000440367">
    <property type="component" value="Unassembled WGS sequence"/>
</dbReference>
<reference evidence="1 2" key="1">
    <citation type="submission" date="2018-08" db="EMBL/GenBank/DDBJ databases">
        <title>Genomic investigation of the strawberry pathogen Phytophthora fragariae indicates pathogenicity is determined by transcriptional variation in three key races.</title>
        <authorList>
            <person name="Adams T.M."/>
            <person name="Armitage A.D."/>
            <person name="Sobczyk M.K."/>
            <person name="Bates H.J."/>
            <person name="Dunwell J.M."/>
            <person name="Nellist C.F."/>
            <person name="Harrison R.J."/>
        </authorList>
    </citation>
    <scope>NUCLEOTIDE SEQUENCE [LARGE SCALE GENOMIC DNA]</scope>
    <source>
        <strain evidence="1 2">BC-1</strain>
    </source>
</reference>